<dbReference type="RefSeq" id="WP_152812260.1">
    <property type="nucleotide sequence ID" value="NZ_VJXX01000001.1"/>
</dbReference>
<sequence length="112" mass="11886">MGAGTGSGAVEGRDSGAKARDLYEVVIASSSRRPLKPGLRGFAAVLAAAVLDVVDESSQGHVVVRHRGSHDELVQLHTSEPGEDERLAALIREDLRTMDAEEFVDAWGHPTA</sequence>
<evidence type="ECO:0000313" key="1">
    <source>
        <dbReference type="EMBL" id="MPY09734.1"/>
    </source>
</evidence>
<evidence type="ECO:0000313" key="2">
    <source>
        <dbReference type="Proteomes" id="UP000326464"/>
    </source>
</evidence>
<dbReference type="Proteomes" id="UP000326464">
    <property type="component" value="Unassembled WGS sequence"/>
</dbReference>
<dbReference type="AlphaFoldDB" id="A0A7X1NMT7"/>
<dbReference type="EMBL" id="VJXX01000001">
    <property type="protein sequence ID" value="MPY09734.1"/>
    <property type="molecule type" value="Genomic_DNA"/>
</dbReference>
<keyword evidence="2" id="KW-1185">Reference proteome</keyword>
<accession>A0A7X1NMT7</accession>
<reference evidence="2" key="1">
    <citation type="submission" date="2019-07" db="EMBL/GenBank/DDBJ databases">
        <title>Arthrobacter KR32 sp. nov., isolated from mountain cheese made of cows milk.</title>
        <authorList>
            <person name="Flegler A."/>
        </authorList>
    </citation>
    <scope>NUCLEOTIDE SEQUENCE [LARGE SCALE GENOMIC DNA]</scope>
    <source>
        <strain evidence="2">KR32</strain>
    </source>
</reference>
<name>A0A7X1NMT7_9MICC</name>
<protein>
    <submittedName>
        <fullName evidence="1">Uncharacterized protein</fullName>
    </submittedName>
</protein>
<gene>
    <name evidence="1" type="ORF">FNH21_03190</name>
</gene>
<comment type="caution">
    <text evidence="1">The sequence shown here is derived from an EMBL/GenBank/DDBJ whole genome shotgun (WGS) entry which is preliminary data.</text>
</comment>
<proteinExistence type="predicted"/>
<organism evidence="1 2">
    <name type="scientific">Arthrobacter bussei</name>
    <dbReference type="NCBI Taxonomy" id="2594179"/>
    <lineage>
        <taxon>Bacteria</taxon>
        <taxon>Bacillati</taxon>
        <taxon>Actinomycetota</taxon>
        <taxon>Actinomycetes</taxon>
        <taxon>Micrococcales</taxon>
        <taxon>Micrococcaceae</taxon>
        <taxon>Arthrobacter</taxon>
    </lineage>
</organism>